<dbReference type="AlphaFoldDB" id="A0AAE1A1Z1"/>
<evidence type="ECO:0000313" key="1">
    <source>
        <dbReference type="EMBL" id="KAK3778797.1"/>
    </source>
</evidence>
<gene>
    <name evidence="1" type="ORF">RRG08_013065</name>
</gene>
<protein>
    <submittedName>
        <fullName evidence="1">Uncharacterized protein</fullName>
    </submittedName>
</protein>
<name>A0AAE1A1Z1_9GAST</name>
<reference evidence="1" key="1">
    <citation type="journal article" date="2023" name="G3 (Bethesda)">
        <title>A reference genome for the long-term kleptoplast-retaining sea slug Elysia crispata morphotype clarki.</title>
        <authorList>
            <person name="Eastman K.E."/>
            <person name="Pendleton A.L."/>
            <person name="Shaikh M.A."/>
            <person name="Suttiyut T."/>
            <person name="Ogas R."/>
            <person name="Tomko P."/>
            <person name="Gavelis G."/>
            <person name="Widhalm J.R."/>
            <person name="Wisecaver J.H."/>
        </authorList>
    </citation>
    <scope>NUCLEOTIDE SEQUENCE</scope>
    <source>
        <strain evidence="1">ECLA1</strain>
    </source>
</reference>
<dbReference type="Proteomes" id="UP001283361">
    <property type="component" value="Unassembled WGS sequence"/>
</dbReference>
<evidence type="ECO:0000313" key="2">
    <source>
        <dbReference type="Proteomes" id="UP001283361"/>
    </source>
</evidence>
<organism evidence="1 2">
    <name type="scientific">Elysia crispata</name>
    <name type="common">lettuce slug</name>
    <dbReference type="NCBI Taxonomy" id="231223"/>
    <lineage>
        <taxon>Eukaryota</taxon>
        <taxon>Metazoa</taxon>
        <taxon>Spiralia</taxon>
        <taxon>Lophotrochozoa</taxon>
        <taxon>Mollusca</taxon>
        <taxon>Gastropoda</taxon>
        <taxon>Heterobranchia</taxon>
        <taxon>Euthyneura</taxon>
        <taxon>Panpulmonata</taxon>
        <taxon>Sacoglossa</taxon>
        <taxon>Placobranchoidea</taxon>
        <taxon>Plakobranchidae</taxon>
        <taxon>Elysia</taxon>
    </lineage>
</organism>
<comment type="caution">
    <text evidence="1">The sequence shown here is derived from an EMBL/GenBank/DDBJ whole genome shotgun (WGS) entry which is preliminary data.</text>
</comment>
<sequence length="294" mass="32675">MFIDFTVSGGPCRHDIIRCSNWRQRIMDLSSLSELSFSPPYCSPQGYPTLVCQPPSSLNEPHPQQGCKQRWLAWGHGALARSPTRQGVRNTAHLEAVLHADWVIVTKPRLPRSSENDKFSSQLSKHIQPSRVRRVQGVSHAWCLTNVRSRPGAVGSKSTQSQTWQTDAELNWTKLKKGLTRVCCSLIPIGVFGQAYLSRLPTSCQHGRARASSFDGSWLDQRVTTALSDTITLADPALIYTLTGQARANQSLDDHRAIGHTPWMSEPSFIHVIDSSTICESRDGESPGCWVEMV</sequence>
<accession>A0AAE1A1Z1</accession>
<dbReference type="EMBL" id="JAWDGP010002895">
    <property type="protein sequence ID" value="KAK3778797.1"/>
    <property type="molecule type" value="Genomic_DNA"/>
</dbReference>
<proteinExistence type="predicted"/>
<keyword evidence="2" id="KW-1185">Reference proteome</keyword>